<dbReference type="GO" id="GO:0030425">
    <property type="term" value="C:dendrite"/>
    <property type="evidence" value="ECO:0007669"/>
    <property type="project" value="TreeGrafter"/>
</dbReference>
<comment type="similarity">
    <text evidence="8">Belongs to the insect chemoreceptor superfamily. Gustatory receptor (GR) family.</text>
</comment>
<evidence type="ECO:0000256" key="4">
    <source>
        <dbReference type="ARBA" id="ARBA00022989"/>
    </source>
</evidence>
<organism evidence="9">
    <name type="scientific">Menopon gallinae</name>
    <name type="common">poultry shaft louse</name>
    <dbReference type="NCBI Taxonomy" id="328185"/>
    <lineage>
        <taxon>Eukaryota</taxon>
        <taxon>Metazoa</taxon>
        <taxon>Ecdysozoa</taxon>
        <taxon>Arthropoda</taxon>
        <taxon>Hexapoda</taxon>
        <taxon>Insecta</taxon>
        <taxon>Pterygota</taxon>
        <taxon>Neoptera</taxon>
        <taxon>Paraneoptera</taxon>
        <taxon>Psocodea</taxon>
        <taxon>Troctomorpha</taxon>
        <taxon>Phthiraptera</taxon>
        <taxon>Amblycera</taxon>
        <taxon>Menoponidae</taxon>
        <taxon>Menopon</taxon>
    </lineage>
</organism>
<dbReference type="GO" id="GO:0005886">
    <property type="term" value="C:plasma membrane"/>
    <property type="evidence" value="ECO:0007669"/>
    <property type="project" value="UniProtKB-SubCell"/>
</dbReference>
<dbReference type="GO" id="GO:0007165">
    <property type="term" value="P:signal transduction"/>
    <property type="evidence" value="ECO:0007669"/>
    <property type="project" value="UniProtKB-KW"/>
</dbReference>
<evidence type="ECO:0000256" key="7">
    <source>
        <dbReference type="ARBA" id="ARBA00023224"/>
    </source>
</evidence>
<accession>A0AAW2HNS3</accession>
<evidence type="ECO:0000256" key="2">
    <source>
        <dbReference type="ARBA" id="ARBA00022475"/>
    </source>
</evidence>
<gene>
    <name evidence="9" type="ORF">PYX00_008544</name>
</gene>
<dbReference type="GO" id="GO:0030424">
    <property type="term" value="C:axon"/>
    <property type="evidence" value="ECO:0007669"/>
    <property type="project" value="TreeGrafter"/>
</dbReference>
<evidence type="ECO:0000313" key="9">
    <source>
        <dbReference type="EMBL" id="KAL0271456.1"/>
    </source>
</evidence>
<keyword evidence="2 8" id="KW-1003">Cell membrane</keyword>
<name>A0AAW2HNS3_9NEOP</name>
<dbReference type="EMBL" id="JARGDH010000004">
    <property type="protein sequence ID" value="KAL0271456.1"/>
    <property type="molecule type" value="Genomic_DNA"/>
</dbReference>
<keyword evidence="5 8" id="KW-0472">Membrane</keyword>
<evidence type="ECO:0000256" key="5">
    <source>
        <dbReference type="ARBA" id="ARBA00023136"/>
    </source>
</evidence>
<comment type="function">
    <text evidence="8">Gustatory receptor which mediates acceptance or avoidance behavior, depending on its substrates.</text>
</comment>
<dbReference type="GO" id="GO:0007635">
    <property type="term" value="P:chemosensory behavior"/>
    <property type="evidence" value="ECO:0007669"/>
    <property type="project" value="TreeGrafter"/>
</dbReference>
<dbReference type="GO" id="GO:0043025">
    <property type="term" value="C:neuronal cell body"/>
    <property type="evidence" value="ECO:0007669"/>
    <property type="project" value="TreeGrafter"/>
</dbReference>
<dbReference type="GO" id="GO:0008049">
    <property type="term" value="P:male courtship behavior"/>
    <property type="evidence" value="ECO:0007669"/>
    <property type="project" value="TreeGrafter"/>
</dbReference>
<evidence type="ECO:0000256" key="1">
    <source>
        <dbReference type="ARBA" id="ARBA00004651"/>
    </source>
</evidence>
<feature type="transmembrane region" description="Helical" evidence="8">
    <location>
        <begin position="58"/>
        <end position="78"/>
    </location>
</feature>
<dbReference type="GO" id="GO:0050909">
    <property type="term" value="P:sensory perception of taste"/>
    <property type="evidence" value="ECO:0007669"/>
    <property type="project" value="InterPro"/>
</dbReference>
<evidence type="ECO:0000256" key="8">
    <source>
        <dbReference type="RuleBase" id="RU363108"/>
    </source>
</evidence>
<keyword evidence="6 8" id="KW-0675">Receptor</keyword>
<dbReference type="Pfam" id="PF08395">
    <property type="entry name" value="7tm_7"/>
    <property type="match status" value="2"/>
</dbReference>
<keyword evidence="4 8" id="KW-1133">Transmembrane helix</keyword>
<sequence length="309" mass="35217">MLFGKLIKDEVENASTILYSLYAGNEDVEIEEQVDIMSLQLSHRKGEFDACGFFKLNFTYFVSTCAVVITYSIIIVQFEEANRIVPETPLQSDNFSVAHSPLQLVFSVFNIVSSRKNRAGCVTVRRGGATSNEDRSALRYYYVKYSTILNVFEDVNDCFGEVNLFSLSYSLFTTFTTIVFYIKRIGSERELLTTLDAFYNIFFFQNKAIFCMLITKLIKQEVEYGSAVLYDLYAEIDDADIQEEVEILSLQLFHRKVVFDACGFFDIDFGLFLSMVGAIITYSVILIQFDIDMGSTPGKFSFNQTVIVI</sequence>
<feature type="transmembrane region" description="Helical" evidence="8">
    <location>
        <begin position="269"/>
        <end position="289"/>
    </location>
</feature>
<dbReference type="InterPro" id="IPR013604">
    <property type="entry name" value="7TM_chemorcpt"/>
</dbReference>
<proteinExistence type="inferred from homology"/>
<protein>
    <recommendedName>
        <fullName evidence="8">Gustatory receptor</fullName>
    </recommendedName>
</protein>
<comment type="caution">
    <text evidence="9">The sequence shown here is derived from an EMBL/GenBank/DDBJ whole genome shotgun (WGS) entry which is preliminary data.</text>
</comment>
<feature type="transmembrane region" description="Helical" evidence="8">
    <location>
        <begin position="162"/>
        <end position="182"/>
    </location>
</feature>
<dbReference type="PANTHER" id="PTHR21143">
    <property type="entry name" value="INVERTEBRATE GUSTATORY RECEPTOR"/>
    <property type="match status" value="1"/>
</dbReference>
<dbReference type="AlphaFoldDB" id="A0AAW2HNS3"/>
<reference evidence="9" key="1">
    <citation type="journal article" date="2024" name="Gigascience">
        <title>Chromosome-level genome of the poultry shaft louse Menopon gallinae provides insight into the host-switching and adaptive evolution of parasitic lice.</title>
        <authorList>
            <person name="Xu Y."/>
            <person name="Ma L."/>
            <person name="Liu S."/>
            <person name="Liang Y."/>
            <person name="Liu Q."/>
            <person name="He Z."/>
            <person name="Tian L."/>
            <person name="Duan Y."/>
            <person name="Cai W."/>
            <person name="Li H."/>
            <person name="Song F."/>
        </authorList>
    </citation>
    <scope>NUCLEOTIDE SEQUENCE</scope>
    <source>
        <strain evidence="9">Cailab_2023a</strain>
    </source>
</reference>
<evidence type="ECO:0000256" key="6">
    <source>
        <dbReference type="ARBA" id="ARBA00023170"/>
    </source>
</evidence>
<keyword evidence="7 8" id="KW-0807">Transducer</keyword>
<comment type="subcellular location">
    <subcellularLocation>
        <location evidence="1 8">Cell membrane</location>
        <topology evidence="1 8">Multi-pass membrane protein</topology>
    </subcellularLocation>
</comment>
<comment type="caution">
    <text evidence="8">Lacks conserved residue(s) required for the propagation of feature annotation.</text>
</comment>
<dbReference type="PANTHER" id="PTHR21143:SF134">
    <property type="entry name" value="GUSTATORY RECEPTOR"/>
    <property type="match status" value="1"/>
</dbReference>
<evidence type="ECO:0000256" key="3">
    <source>
        <dbReference type="ARBA" id="ARBA00022692"/>
    </source>
</evidence>
<keyword evidence="3 8" id="KW-0812">Transmembrane</keyword>